<dbReference type="Proteomes" id="UP000190648">
    <property type="component" value="Unassembled WGS sequence"/>
</dbReference>
<name>A0A1V4KYT6_PATFA</name>
<protein>
    <submittedName>
        <fullName evidence="1">Uncharacterized protein</fullName>
    </submittedName>
</protein>
<comment type="caution">
    <text evidence="1">The sequence shown here is derived from an EMBL/GenBank/DDBJ whole genome shotgun (WGS) entry which is preliminary data.</text>
</comment>
<evidence type="ECO:0000313" key="1">
    <source>
        <dbReference type="EMBL" id="OPJ89674.1"/>
    </source>
</evidence>
<reference evidence="1 2" key="1">
    <citation type="submission" date="2016-02" db="EMBL/GenBank/DDBJ databases">
        <title>Band-tailed pigeon sequencing and assembly.</title>
        <authorList>
            <person name="Soares A.E."/>
            <person name="Novak B.J."/>
            <person name="Rice E.S."/>
            <person name="O'Connell B."/>
            <person name="Chang D."/>
            <person name="Weber S."/>
            <person name="Shapiro B."/>
        </authorList>
    </citation>
    <scope>NUCLEOTIDE SEQUENCE [LARGE SCALE GENOMIC DNA]</scope>
    <source>
        <strain evidence="1">BTP2013</strain>
        <tissue evidence="1">Blood</tissue>
    </source>
</reference>
<evidence type="ECO:0000313" key="2">
    <source>
        <dbReference type="Proteomes" id="UP000190648"/>
    </source>
</evidence>
<dbReference type="AlphaFoldDB" id="A0A1V4KYT6"/>
<sequence>MKSELKSQVSAGNLSWMHPPTNAASPGIPYSDFFWLVLLLKSWNILKHLCYRRGLFIRLKTTTTTSPRFCPVCVCCLLTKMSAAAFPRQINTL</sequence>
<organism evidence="1 2">
    <name type="scientific">Patagioenas fasciata monilis</name>
    <dbReference type="NCBI Taxonomy" id="372326"/>
    <lineage>
        <taxon>Eukaryota</taxon>
        <taxon>Metazoa</taxon>
        <taxon>Chordata</taxon>
        <taxon>Craniata</taxon>
        <taxon>Vertebrata</taxon>
        <taxon>Euteleostomi</taxon>
        <taxon>Archelosauria</taxon>
        <taxon>Archosauria</taxon>
        <taxon>Dinosauria</taxon>
        <taxon>Saurischia</taxon>
        <taxon>Theropoda</taxon>
        <taxon>Coelurosauria</taxon>
        <taxon>Aves</taxon>
        <taxon>Neognathae</taxon>
        <taxon>Neoaves</taxon>
        <taxon>Columbimorphae</taxon>
        <taxon>Columbiformes</taxon>
        <taxon>Columbidae</taxon>
        <taxon>Patagioenas</taxon>
    </lineage>
</organism>
<accession>A0A1V4KYT6</accession>
<proteinExistence type="predicted"/>
<keyword evidence="2" id="KW-1185">Reference proteome</keyword>
<dbReference type="EMBL" id="LSYS01001150">
    <property type="protein sequence ID" value="OPJ89674.1"/>
    <property type="molecule type" value="Genomic_DNA"/>
</dbReference>
<gene>
    <name evidence="1" type="ORF">AV530_003842</name>
</gene>